<organism evidence="1 2">
    <name type="scientific">Mycobacterium kansasii</name>
    <dbReference type="NCBI Taxonomy" id="1768"/>
    <lineage>
        <taxon>Bacteria</taxon>
        <taxon>Bacillati</taxon>
        <taxon>Actinomycetota</taxon>
        <taxon>Actinomycetes</taxon>
        <taxon>Mycobacteriales</taxon>
        <taxon>Mycobacteriaceae</taxon>
        <taxon>Mycobacterium</taxon>
    </lineage>
</organism>
<evidence type="ECO:0000313" key="1">
    <source>
        <dbReference type="EMBL" id="OOK73601.1"/>
    </source>
</evidence>
<name>A0A1V3X549_MYCKA</name>
<proteinExistence type="predicted"/>
<dbReference type="Proteomes" id="UP000189229">
    <property type="component" value="Unassembled WGS sequence"/>
</dbReference>
<dbReference type="EMBL" id="MVBM01000004">
    <property type="protein sequence ID" value="OOK73601.1"/>
    <property type="molecule type" value="Genomic_DNA"/>
</dbReference>
<sequence length="100" mass="11168">MELAEMIAESVSEGLLDPEEHTRLTRALRIRTRVVADVAVPVSDIRSVPVAAVGSARRSARSNRRWPRPASRGTRWWIAAHSSGTCTSRTCWRWAKTTTP</sequence>
<accession>A0A1V3X549</accession>
<gene>
    <name evidence="1" type="ORF">BZL30_4988</name>
</gene>
<reference evidence="1 2" key="1">
    <citation type="submission" date="2017-02" db="EMBL/GenBank/DDBJ databases">
        <title>Complete genome sequences of Mycobacterium kansasii strains isolated from rhesus macaques.</title>
        <authorList>
            <person name="Panda A."/>
            <person name="Nagaraj S."/>
            <person name="Zhao X."/>
            <person name="Tettelin H."/>
            <person name="Detolla L.J."/>
        </authorList>
    </citation>
    <scope>NUCLEOTIDE SEQUENCE [LARGE SCALE GENOMIC DNA]</scope>
    <source>
        <strain evidence="1 2">11-3813</strain>
    </source>
</reference>
<evidence type="ECO:0000313" key="2">
    <source>
        <dbReference type="Proteomes" id="UP000189229"/>
    </source>
</evidence>
<comment type="caution">
    <text evidence="1">The sequence shown here is derived from an EMBL/GenBank/DDBJ whole genome shotgun (WGS) entry which is preliminary data.</text>
</comment>
<dbReference type="AlphaFoldDB" id="A0A1V3X549"/>
<protein>
    <submittedName>
        <fullName evidence="1">Conserved membrane domain protein</fullName>
    </submittedName>
</protein>